<accession>R7UDW1</accession>
<feature type="region of interest" description="Disordered" evidence="1">
    <location>
        <begin position="1"/>
        <end position="24"/>
    </location>
</feature>
<keyword evidence="4" id="KW-1185">Reference proteome</keyword>
<gene>
    <name evidence="2" type="ORF">CAPTEDRAFT_207396</name>
</gene>
<evidence type="ECO:0000313" key="2">
    <source>
        <dbReference type="EMBL" id="ELU04595.1"/>
    </source>
</evidence>
<name>R7UDW1_CAPTE</name>
<reference evidence="2 4" key="2">
    <citation type="journal article" date="2013" name="Nature">
        <title>Insights into bilaterian evolution from three spiralian genomes.</title>
        <authorList>
            <person name="Simakov O."/>
            <person name="Marletaz F."/>
            <person name="Cho S.J."/>
            <person name="Edsinger-Gonzales E."/>
            <person name="Havlak P."/>
            <person name="Hellsten U."/>
            <person name="Kuo D.H."/>
            <person name="Larsson T."/>
            <person name="Lv J."/>
            <person name="Arendt D."/>
            <person name="Savage R."/>
            <person name="Osoegawa K."/>
            <person name="de Jong P."/>
            <person name="Grimwood J."/>
            <person name="Chapman J.A."/>
            <person name="Shapiro H."/>
            <person name="Aerts A."/>
            <person name="Otillar R.P."/>
            <person name="Terry A.Y."/>
            <person name="Boore J.L."/>
            <person name="Grigoriev I.V."/>
            <person name="Lindberg D.R."/>
            <person name="Seaver E.C."/>
            <person name="Weisblat D.A."/>
            <person name="Putnam N.H."/>
            <person name="Rokhsar D.S."/>
        </authorList>
    </citation>
    <scope>NUCLEOTIDE SEQUENCE</scope>
    <source>
        <strain evidence="2 4">I ESC-2004</strain>
    </source>
</reference>
<dbReference type="Proteomes" id="UP000014760">
    <property type="component" value="Unassembled WGS sequence"/>
</dbReference>
<evidence type="ECO:0000313" key="3">
    <source>
        <dbReference type="EnsemblMetazoa" id="CapteP207396"/>
    </source>
</evidence>
<dbReference type="EMBL" id="AMQN01001406">
    <property type="status" value="NOT_ANNOTATED_CDS"/>
    <property type="molecule type" value="Genomic_DNA"/>
</dbReference>
<reference evidence="4" key="1">
    <citation type="submission" date="2012-12" db="EMBL/GenBank/DDBJ databases">
        <authorList>
            <person name="Hellsten U."/>
            <person name="Grimwood J."/>
            <person name="Chapman J.A."/>
            <person name="Shapiro H."/>
            <person name="Aerts A."/>
            <person name="Otillar R.P."/>
            <person name="Terry A.Y."/>
            <person name="Boore J.L."/>
            <person name="Simakov O."/>
            <person name="Marletaz F."/>
            <person name="Cho S.-J."/>
            <person name="Edsinger-Gonzales E."/>
            <person name="Havlak P."/>
            <person name="Kuo D.-H."/>
            <person name="Larsson T."/>
            <person name="Lv J."/>
            <person name="Arendt D."/>
            <person name="Savage R."/>
            <person name="Osoegawa K."/>
            <person name="de Jong P."/>
            <person name="Lindberg D.R."/>
            <person name="Seaver E.C."/>
            <person name="Weisblat D.A."/>
            <person name="Putnam N.H."/>
            <person name="Grigoriev I.V."/>
            <person name="Rokhsar D.S."/>
        </authorList>
    </citation>
    <scope>NUCLEOTIDE SEQUENCE</scope>
    <source>
        <strain evidence="4">I ESC-2004</strain>
    </source>
</reference>
<dbReference type="AlphaFoldDB" id="R7UDW1"/>
<dbReference type="HOGENOM" id="CLU_046594_0_0_1"/>
<organism evidence="2">
    <name type="scientific">Capitella teleta</name>
    <name type="common">Polychaete worm</name>
    <dbReference type="NCBI Taxonomy" id="283909"/>
    <lineage>
        <taxon>Eukaryota</taxon>
        <taxon>Metazoa</taxon>
        <taxon>Spiralia</taxon>
        <taxon>Lophotrochozoa</taxon>
        <taxon>Annelida</taxon>
        <taxon>Polychaeta</taxon>
        <taxon>Sedentaria</taxon>
        <taxon>Scolecida</taxon>
        <taxon>Capitellidae</taxon>
        <taxon>Capitella</taxon>
    </lineage>
</organism>
<reference evidence="3" key="3">
    <citation type="submission" date="2015-06" db="UniProtKB">
        <authorList>
            <consortium name="EnsemblMetazoa"/>
        </authorList>
    </citation>
    <scope>IDENTIFICATION</scope>
</reference>
<feature type="region of interest" description="Disordered" evidence="1">
    <location>
        <begin position="48"/>
        <end position="91"/>
    </location>
</feature>
<dbReference type="EMBL" id="KB302197">
    <property type="protein sequence ID" value="ELU04595.1"/>
    <property type="molecule type" value="Genomic_DNA"/>
</dbReference>
<dbReference type="EnsemblMetazoa" id="CapteT207396">
    <property type="protein sequence ID" value="CapteP207396"/>
    <property type="gene ID" value="CapteG207396"/>
</dbReference>
<protein>
    <submittedName>
        <fullName evidence="2 3">Uncharacterized protein</fullName>
    </submittedName>
</protein>
<evidence type="ECO:0000256" key="1">
    <source>
        <dbReference type="SAM" id="MobiDB-lite"/>
    </source>
</evidence>
<feature type="compositionally biased region" description="Low complexity" evidence="1">
    <location>
        <begin position="48"/>
        <end position="60"/>
    </location>
</feature>
<evidence type="ECO:0000313" key="4">
    <source>
        <dbReference type="Proteomes" id="UP000014760"/>
    </source>
</evidence>
<sequence>MEPDVQPRSATESQEEKCCTTPPPETCALSLGMSLEEVFGEFQTLVPVKSSEESSVNSSPSERDVFHNQNATNVAPGPSPKSTPTSSHRASLLSSEPHIFIDLTEIPDHPQPAAHSNCTQPSQQPCAAIISLDVPSHAPAHVPNWRPPRIVCDKANHPPPYKRSCVDVGNHYSDLPSHPRQEARATPAHAVSSTPSASLLLMNCRLQRRLRNVQNHGPLARDLRDFYTVQAERFEDDRLKVLTASPPEDASSIHCLYDSRHVDLIKTIHKRIDALLKTPPREPLAPLVADHDSQTVSKKRTHAAQQERIIRLMSLVYQQDGQTK</sequence>
<proteinExistence type="predicted"/>